<feature type="region of interest" description="Disordered" evidence="1">
    <location>
        <begin position="47"/>
        <end position="74"/>
    </location>
</feature>
<evidence type="ECO:0000313" key="2">
    <source>
        <dbReference type="EMBL" id="CAG9283718.1"/>
    </source>
</evidence>
<sequence>MSTIRASGRDRSGSPRQKTGNVVQNRVESPFVTTTDVMSEINRHLADLHKHKNSSDTEYTGDEDNNNLRSKKAPRFELQRKFGDGTTRRASPAEQAANDMNSKLQQVAVHVASLSTTREQYAWAEAQRSLGNEFYHQQEYEQAIDVYLTCLIAVQPQDESDCLVLVLFLKVMNNLALSALQLGWYKKTIDFCTLALDRVRKQQSLHSHQQHVQLQMTKIYYKRGKARRLRGEYKQSRADLRAAQSQISVGEYIIIDESQQQQSFQEAIDKEFQLLHQAEFQGRRNQEKQQRAMRQILLHSGEKQLALGTATDQAANECIALYAEKASKRTFSALRAPATSLVDDDSTFDIDEESMTPTLWQYYLTVIGRVAETLLFWIGDEEYVQSVSERKKAM</sequence>
<dbReference type="InterPro" id="IPR050754">
    <property type="entry name" value="FKBP4/5/8-like"/>
</dbReference>
<dbReference type="OMA" id="IEWATHQ"/>
<dbReference type="SMART" id="SM00028">
    <property type="entry name" value="TPR"/>
    <property type="match status" value="3"/>
</dbReference>
<dbReference type="PANTHER" id="PTHR46512">
    <property type="entry name" value="PEPTIDYLPROLYL ISOMERASE"/>
    <property type="match status" value="1"/>
</dbReference>
<dbReference type="EMBL" id="OU594960">
    <property type="protein sequence ID" value="CAG9283718.1"/>
    <property type="molecule type" value="Genomic_DNA"/>
</dbReference>
<dbReference type="InterPro" id="IPR019734">
    <property type="entry name" value="TPR_rpt"/>
</dbReference>
<accession>A0A8J9X6Y0</accession>
<dbReference type="Gene3D" id="1.25.40.10">
    <property type="entry name" value="Tetratricopeptide repeat domain"/>
    <property type="match status" value="1"/>
</dbReference>
<reference evidence="2" key="1">
    <citation type="submission" date="2022-02" db="EMBL/GenBank/DDBJ databases">
        <authorList>
            <person name="Giguere J D."/>
        </authorList>
    </citation>
    <scope>NUCLEOTIDE SEQUENCE</scope>
    <source>
        <strain evidence="2">CCAP 1055/1</strain>
    </source>
</reference>
<dbReference type="Proteomes" id="UP000836788">
    <property type="component" value="Chromosome 19"/>
</dbReference>
<protein>
    <submittedName>
        <fullName evidence="2">Uncharacterized protein</fullName>
    </submittedName>
</protein>
<proteinExistence type="predicted"/>
<dbReference type="InterPro" id="IPR011990">
    <property type="entry name" value="TPR-like_helical_dom_sf"/>
</dbReference>
<organism evidence="2">
    <name type="scientific">Phaeodactylum tricornutum</name>
    <name type="common">Diatom</name>
    <dbReference type="NCBI Taxonomy" id="2850"/>
    <lineage>
        <taxon>Eukaryota</taxon>
        <taxon>Sar</taxon>
        <taxon>Stramenopiles</taxon>
        <taxon>Ochrophyta</taxon>
        <taxon>Bacillariophyta</taxon>
        <taxon>Bacillariophyceae</taxon>
        <taxon>Bacillariophycidae</taxon>
        <taxon>Naviculales</taxon>
        <taxon>Phaeodactylaceae</taxon>
        <taxon>Phaeodactylum</taxon>
    </lineage>
</organism>
<dbReference type="AlphaFoldDB" id="A0A8J9X6Y0"/>
<name>A0A8J9X6Y0_PHATR</name>
<gene>
    <name evidence="2" type="ORF">PTTT1_LOCUS23720</name>
</gene>
<dbReference type="SUPFAM" id="SSF48452">
    <property type="entry name" value="TPR-like"/>
    <property type="match status" value="1"/>
</dbReference>
<feature type="compositionally biased region" description="Polar residues" evidence="1">
    <location>
        <begin position="14"/>
        <end position="28"/>
    </location>
</feature>
<evidence type="ECO:0000256" key="1">
    <source>
        <dbReference type="SAM" id="MobiDB-lite"/>
    </source>
</evidence>
<feature type="region of interest" description="Disordered" evidence="1">
    <location>
        <begin position="1"/>
        <end position="28"/>
    </location>
</feature>